<organism evidence="1">
    <name type="scientific">Salmonella newport</name>
    <dbReference type="NCBI Taxonomy" id="108619"/>
    <lineage>
        <taxon>Bacteria</taxon>
        <taxon>Pseudomonadati</taxon>
        <taxon>Pseudomonadota</taxon>
        <taxon>Gammaproteobacteria</taxon>
        <taxon>Enterobacterales</taxon>
        <taxon>Enterobacteriaceae</taxon>
        <taxon>Salmonella</taxon>
    </lineage>
</organism>
<protein>
    <submittedName>
        <fullName evidence="1">DNA-binding protein</fullName>
    </submittedName>
</protein>
<evidence type="ECO:0000313" key="1">
    <source>
        <dbReference type="EMBL" id="EBS2695446.1"/>
    </source>
</evidence>
<proteinExistence type="predicted"/>
<comment type="caution">
    <text evidence="1">The sequence shown here is derived from an EMBL/GenBank/DDBJ whole genome shotgun (WGS) entry which is preliminary data.</text>
</comment>
<name>A0A5U9KWF6_SALNE</name>
<reference evidence="1" key="1">
    <citation type="submission" date="2018-07" db="EMBL/GenBank/DDBJ databases">
        <authorList>
            <person name="Ashton P.M."/>
            <person name="Dallman T."/>
            <person name="Nair S."/>
            <person name="De Pinna E."/>
            <person name="Peters T."/>
            <person name="Grant K."/>
        </authorList>
    </citation>
    <scope>NUCLEOTIDE SEQUENCE [LARGE SCALE GENOMIC DNA]</scope>
    <source>
        <strain evidence="1">436933</strain>
    </source>
</reference>
<dbReference type="GO" id="GO:0003677">
    <property type="term" value="F:DNA binding"/>
    <property type="evidence" value="ECO:0007669"/>
    <property type="project" value="UniProtKB-KW"/>
</dbReference>
<sequence length="273" mass="30939">MMSSRSIARTVDKEHKQVVRDIKTLLEQLGVYGTDLHYDDSKGFLIIKKEYNGRTVIDEIWLNEDLSITLVTGYDPKRRLGIISQWRVQKEELAQLRISVQPEPQPASANEDILSLARVVAEATASAAIKAVMETTTVFASPRKEVRNVGSESKPLLSPLNETFDDIREWFDKNPIKGSAQPKDEYVQVVRISRETTLSDTSSRKLIGFANLPTRKFKGSNGLLVHRESFMLALRTLIDESTPPTGKRKRWQHPEFGKFSLKRDPQEIFGEAA</sequence>
<dbReference type="AlphaFoldDB" id="A0A5U9KWF6"/>
<keyword evidence="1" id="KW-0238">DNA-binding</keyword>
<accession>A0A5U9KWF6</accession>
<gene>
    <name evidence="1" type="ORF">DRY71_22440</name>
</gene>
<dbReference type="EMBL" id="AAGUYM010000036">
    <property type="protein sequence ID" value="EBS2695446.1"/>
    <property type="molecule type" value="Genomic_DNA"/>
</dbReference>
<dbReference type="Proteomes" id="UP000839726">
    <property type="component" value="Unassembled WGS sequence"/>
</dbReference>